<proteinExistence type="predicted"/>
<reference evidence="1" key="1">
    <citation type="submission" date="2015-12" db="EMBL/GenBank/DDBJ databases">
        <title>De novo transcriptome assembly of four potential Pierce s Disease insect vectors from Arizona vineyards.</title>
        <authorList>
            <person name="Tassone E.E."/>
        </authorList>
    </citation>
    <scope>NUCLEOTIDE SEQUENCE</scope>
</reference>
<feature type="non-terminal residue" evidence="1">
    <location>
        <position position="221"/>
    </location>
</feature>
<protein>
    <submittedName>
        <fullName evidence="1">Uncharacterized protein</fullName>
    </submittedName>
</protein>
<organism evidence="1">
    <name type="scientific">Clastoptera arizonana</name>
    <name type="common">Arizona spittle bug</name>
    <dbReference type="NCBI Taxonomy" id="38151"/>
    <lineage>
        <taxon>Eukaryota</taxon>
        <taxon>Metazoa</taxon>
        <taxon>Ecdysozoa</taxon>
        <taxon>Arthropoda</taxon>
        <taxon>Hexapoda</taxon>
        <taxon>Insecta</taxon>
        <taxon>Pterygota</taxon>
        <taxon>Neoptera</taxon>
        <taxon>Paraneoptera</taxon>
        <taxon>Hemiptera</taxon>
        <taxon>Auchenorrhyncha</taxon>
        <taxon>Cercopoidea</taxon>
        <taxon>Clastopteridae</taxon>
        <taxon>Clastoptera</taxon>
    </lineage>
</organism>
<dbReference type="AlphaFoldDB" id="A0A1B6CMA8"/>
<gene>
    <name evidence="1" type="ORF">g.39555</name>
</gene>
<accession>A0A1B6CMA8</accession>
<sequence length="221" mass="25477">MSNKNSIRLIIELPLKLANNYLEIFKVKPLPYYDADLDKFMYVKSETEYFAVTSDRQWFTYLLGSEFKECVETSYGLCQLNKPLYPAADGNSCDYAMFIGEEEKSREFCQRMIMKNYTTPTLISGPKGEFLIYSFHQPIMTTIQCSYPNEIPYSQTKSISGNGVLYHTENCFIHSKYFRILPHGSGKTSIKIQSNHLVVPAIRDILSPVGRDSFKTQFSNR</sequence>
<dbReference type="EMBL" id="GEDC01022699">
    <property type="protein sequence ID" value="JAS14599.1"/>
    <property type="molecule type" value="Transcribed_RNA"/>
</dbReference>
<evidence type="ECO:0000313" key="1">
    <source>
        <dbReference type="EMBL" id="JAS14599.1"/>
    </source>
</evidence>
<name>A0A1B6CMA8_9HEMI</name>